<name>A0AAD6PAJ6_9ROSI</name>
<evidence type="ECO:0000256" key="1">
    <source>
        <dbReference type="SAM" id="MobiDB-lite"/>
    </source>
</evidence>
<comment type="caution">
    <text evidence="2">The sequence shown here is derived from an EMBL/GenBank/DDBJ whole genome shotgun (WGS) entry which is preliminary data.</text>
</comment>
<organism evidence="2 3">
    <name type="scientific">Salix udensis</name>
    <dbReference type="NCBI Taxonomy" id="889485"/>
    <lineage>
        <taxon>Eukaryota</taxon>
        <taxon>Viridiplantae</taxon>
        <taxon>Streptophyta</taxon>
        <taxon>Embryophyta</taxon>
        <taxon>Tracheophyta</taxon>
        <taxon>Spermatophyta</taxon>
        <taxon>Magnoliopsida</taxon>
        <taxon>eudicotyledons</taxon>
        <taxon>Gunneridae</taxon>
        <taxon>Pentapetalae</taxon>
        <taxon>rosids</taxon>
        <taxon>fabids</taxon>
        <taxon>Malpighiales</taxon>
        <taxon>Salicaceae</taxon>
        <taxon>Saliceae</taxon>
        <taxon>Salix</taxon>
    </lineage>
</organism>
<evidence type="ECO:0000313" key="2">
    <source>
        <dbReference type="EMBL" id="KAJ6422155.1"/>
    </source>
</evidence>
<keyword evidence="3" id="KW-1185">Reference proteome</keyword>
<reference evidence="2 3" key="1">
    <citation type="journal article" date="2023" name="Int. J. Mol. Sci.">
        <title>De Novo Assembly and Annotation of 11 Diverse Shrub Willow (Salix) Genomes Reveals Novel Gene Organization in Sex-Linked Regions.</title>
        <authorList>
            <person name="Hyden B."/>
            <person name="Feng K."/>
            <person name="Yates T.B."/>
            <person name="Jawdy S."/>
            <person name="Cereghino C."/>
            <person name="Smart L.B."/>
            <person name="Muchero W."/>
        </authorList>
    </citation>
    <scope>NUCLEOTIDE SEQUENCE [LARGE SCALE GENOMIC DNA]</scope>
    <source>
        <tissue evidence="2">Shoot tip</tissue>
    </source>
</reference>
<gene>
    <name evidence="2" type="ORF">OIU84_027157</name>
</gene>
<protein>
    <submittedName>
        <fullName evidence="2">Uncharacterized protein</fullName>
    </submittedName>
</protein>
<feature type="compositionally biased region" description="Basic and acidic residues" evidence="1">
    <location>
        <begin position="90"/>
        <end position="100"/>
    </location>
</feature>
<dbReference type="AlphaFoldDB" id="A0AAD6PAJ6"/>
<evidence type="ECO:0000313" key="3">
    <source>
        <dbReference type="Proteomes" id="UP001162972"/>
    </source>
</evidence>
<sequence length="156" mass="17286">MEMAVTTRTSLAVSESLEILCLYCLPPRPLIFRDIPLERRGLFSHIKGDIALKIYAVHDGNRHPPPSTNAGNFETQASPVFQEINTNKLHAEDVMDDHEKKSKKKNKDKEVRTFHSIGTATGGPAAAAPPPVSSGFGFGFETHFHERKGSYSRVKN</sequence>
<feature type="region of interest" description="Disordered" evidence="1">
    <location>
        <begin position="90"/>
        <end position="111"/>
    </location>
</feature>
<proteinExistence type="predicted"/>
<dbReference type="EMBL" id="JAPFFJ010000007">
    <property type="protein sequence ID" value="KAJ6422155.1"/>
    <property type="molecule type" value="Genomic_DNA"/>
</dbReference>
<accession>A0AAD6PAJ6</accession>
<dbReference type="Proteomes" id="UP001162972">
    <property type="component" value="Chromosome 19"/>
</dbReference>